<reference evidence="1 2" key="1">
    <citation type="submission" date="2020-04" db="EMBL/GenBank/DDBJ databases">
        <title>Thermobifida alba genome sequencing and assembly.</title>
        <authorList>
            <person name="Luzics S."/>
            <person name="Horvath B."/>
            <person name="Nagy I."/>
            <person name="Toth A."/>
            <person name="Nagy I."/>
            <person name="Kukolya J."/>
        </authorList>
    </citation>
    <scope>NUCLEOTIDE SEQUENCE [LARGE SCALE GENOMIC DNA]</scope>
    <source>
        <strain evidence="1 2">DSM 43795</strain>
    </source>
</reference>
<dbReference type="InterPro" id="IPR046015">
    <property type="entry name" value="DUF5972"/>
</dbReference>
<sequence length="47" mass="5476">MQEKKPTQRKKYTAPQIAKAGGFKESTGWYTANSGVEIYLIFPRWLR</sequence>
<name>A0ABY4KX18_THEAE</name>
<gene>
    <name evidence="1" type="ORF">FOF52_02550</name>
</gene>
<proteinExistence type="predicted"/>
<dbReference type="Proteomes" id="UP000832041">
    <property type="component" value="Chromosome"/>
</dbReference>
<dbReference type="EMBL" id="CP051627">
    <property type="protein sequence ID" value="UPT19987.1"/>
    <property type="molecule type" value="Genomic_DNA"/>
</dbReference>
<evidence type="ECO:0000313" key="1">
    <source>
        <dbReference type="EMBL" id="UPT19987.1"/>
    </source>
</evidence>
<accession>A0ABY4KX18</accession>
<dbReference type="Pfam" id="PF19397">
    <property type="entry name" value="DUF5972"/>
    <property type="match status" value="1"/>
</dbReference>
<evidence type="ECO:0000313" key="2">
    <source>
        <dbReference type="Proteomes" id="UP000832041"/>
    </source>
</evidence>
<dbReference type="RefSeq" id="WP_248592224.1">
    <property type="nucleotide sequence ID" value="NZ_BAABEB010000010.1"/>
</dbReference>
<keyword evidence="2" id="KW-1185">Reference proteome</keyword>
<protein>
    <recommendedName>
        <fullName evidence="3">Lasso RiPP family leader peptide-containing protein</fullName>
    </recommendedName>
</protein>
<organism evidence="1 2">
    <name type="scientific">Thermobifida alba</name>
    <name type="common">Thermomonospora alba</name>
    <dbReference type="NCBI Taxonomy" id="53522"/>
    <lineage>
        <taxon>Bacteria</taxon>
        <taxon>Bacillati</taxon>
        <taxon>Actinomycetota</taxon>
        <taxon>Actinomycetes</taxon>
        <taxon>Streptosporangiales</taxon>
        <taxon>Nocardiopsidaceae</taxon>
        <taxon>Thermobifida</taxon>
    </lineage>
</organism>
<evidence type="ECO:0008006" key="3">
    <source>
        <dbReference type="Google" id="ProtNLM"/>
    </source>
</evidence>